<dbReference type="RefSeq" id="WP_013848431.1">
    <property type="nucleotide sequence ID" value="NC_015593.1"/>
</dbReference>
<protein>
    <submittedName>
        <fullName evidence="1">Uncharacterized protein</fullName>
    </submittedName>
</protein>
<evidence type="ECO:0000313" key="1">
    <source>
        <dbReference type="EMBL" id="AEG50194.1"/>
    </source>
</evidence>
<dbReference type="KEGG" id="sch:Sphch_2546"/>
<evidence type="ECO:0000313" key="2">
    <source>
        <dbReference type="Proteomes" id="UP000007150"/>
    </source>
</evidence>
<accession>F6EZA1</accession>
<gene>
    <name evidence="1" type="ORF">Sphch_2546</name>
</gene>
<dbReference type="AlphaFoldDB" id="F6EZA1"/>
<proteinExistence type="predicted"/>
<name>F6EZA1_SPHCR</name>
<sequence length="101" mass="11487">MIISFIDERFELVDTDNFRELKLAATAPLPPRMLKDQLGRIDGDHVWVGEPWFLAQPCAESHEWVGLFRQMKEYASGMGWVDSSGAIRVHIETSHDESITG</sequence>
<reference evidence="1 2" key="1">
    <citation type="submission" date="2011-05" db="EMBL/GenBank/DDBJ databases">
        <title>Complete sequence of chromosome 1 of Sphingobium chlorophenolicum L-1.</title>
        <authorList>
            <consortium name="US DOE Joint Genome Institute"/>
            <person name="Lucas S."/>
            <person name="Han J."/>
            <person name="Lapidus A."/>
            <person name="Cheng J.-F."/>
            <person name="Goodwin L."/>
            <person name="Pitluck S."/>
            <person name="Peters L."/>
            <person name="Daligault H."/>
            <person name="Han C."/>
            <person name="Tapia R."/>
            <person name="Land M."/>
            <person name="Hauser L."/>
            <person name="Kyrpides N."/>
            <person name="Ivanova N."/>
            <person name="Pagani I."/>
            <person name="Turner P."/>
            <person name="Copley S."/>
            <person name="Woyke T."/>
        </authorList>
    </citation>
    <scope>NUCLEOTIDE SEQUENCE [LARGE SCALE GENOMIC DNA]</scope>
    <source>
        <strain evidence="1 2">L-1</strain>
    </source>
</reference>
<dbReference type="HOGENOM" id="CLU_2289834_0_0_5"/>
<dbReference type="Proteomes" id="UP000007150">
    <property type="component" value="Chromosome 1"/>
</dbReference>
<dbReference type="EMBL" id="CP002798">
    <property type="protein sequence ID" value="AEG50194.1"/>
    <property type="molecule type" value="Genomic_DNA"/>
</dbReference>
<dbReference type="STRING" id="690566.Sphch_2546"/>
<organism evidence="1 2">
    <name type="scientific">Sphingobium chlorophenolicum L-1</name>
    <dbReference type="NCBI Taxonomy" id="690566"/>
    <lineage>
        <taxon>Bacteria</taxon>
        <taxon>Pseudomonadati</taxon>
        <taxon>Pseudomonadota</taxon>
        <taxon>Alphaproteobacteria</taxon>
        <taxon>Sphingomonadales</taxon>
        <taxon>Sphingomonadaceae</taxon>
        <taxon>Sphingobium</taxon>
    </lineage>
</organism>
<keyword evidence="2" id="KW-1185">Reference proteome</keyword>